<dbReference type="KEGG" id="xfa:XF_1800"/>
<dbReference type="PANTHER" id="PTHR43031">
    <property type="entry name" value="FAD-DEPENDENT OXIDOREDUCTASE"/>
    <property type="match status" value="1"/>
</dbReference>
<dbReference type="AlphaFoldDB" id="Q9PCH9"/>
<feature type="domain" description="Rhodanese" evidence="2">
    <location>
        <begin position="67"/>
        <end position="158"/>
    </location>
</feature>
<evidence type="ECO:0000313" key="4">
    <source>
        <dbReference type="Proteomes" id="UP000000812"/>
    </source>
</evidence>
<keyword evidence="1" id="KW-0812">Transmembrane</keyword>
<evidence type="ECO:0000256" key="1">
    <source>
        <dbReference type="SAM" id="Phobius"/>
    </source>
</evidence>
<dbReference type="InterPro" id="IPR050229">
    <property type="entry name" value="GlpE_sulfurtransferase"/>
</dbReference>
<organism evidence="3 4">
    <name type="scientific">Xylella fastidiosa (strain 9a5c)</name>
    <dbReference type="NCBI Taxonomy" id="160492"/>
    <lineage>
        <taxon>Bacteria</taxon>
        <taxon>Pseudomonadati</taxon>
        <taxon>Pseudomonadota</taxon>
        <taxon>Gammaproteobacteria</taxon>
        <taxon>Lysobacterales</taxon>
        <taxon>Lysobacteraceae</taxon>
        <taxon>Xylella</taxon>
    </lineage>
</organism>
<dbReference type="SMART" id="SM00450">
    <property type="entry name" value="RHOD"/>
    <property type="match status" value="1"/>
</dbReference>
<dbReference type="Pfam" id="PF00581">
    <property type="entry name" value="Rhodanese"/>
    <property type="match status" value="1"/>
</dbReference>
<dbReference type="InterPro" id="IPR036873">
    <property type="entry name" value="Rhodanese-like_dom_sf"/>
</dbReference>
<dbReference type="HOGENOM" id="CLU_089574_1_5_6"/>
<dbReference type="InterPro" id="IPR001763">
    <property type="entry name" value="Rhodanese-like_dom"/>
</dbReference>
<dbReference type="SUPFAM" id="SSF52821">
    <property type="entry name" value="Rhodanese/Cell cycle control phosphatase"/>
    <property type="match status" value="1"/>
</dbReference>
<proteinExistence type="predicted"/>
<protein>
    <recommendedName>
        <fullName evidence="2">Rhodanese domain-containing protein</fullName>
    </recommendedName>
</protein>
<keyword evidence="1" id="KW-0472">Membrane</keyword>
<dbReference type="eggNOG" id="COG0607">
    <property type="taxonomic scope" value="Bacteria"/>
</dbReference>
<dbReference type="STRING" id="160492.XF_1800"/>
<name>Q9PCH9_XYLFA</name>
<dbReference type="Proteomes" id="UP000000812">
    <property type="component" value="Chromosome"/>
</dbReference>
<keyword evidence="1" id="KW-1133">Transmembrane helix</keyword>
<dbReference type="PIR" id="F82637">
    <property type="entry name" value="F82637"/>
</dbReference>
<dbReference type="CDD" id="cd00158">
    <property type="entry name" value="RHOD"/>
    <property type="match status" value="1"/>
</dbReference>
<feature type="transmembrane region" description="Helical" evidence="1">
    <location>
        <begin position="30"/>
        <end position="51"/>
    </location>
</feature>
<evidence type="ECO:0000259" key="2">
    <source>
        <dbReference type="PROSITE" id="PS50206"/>
    </source>
</evidence>
<dbReference type="EMBL" id="AE003849">
    <property type="protein sequence ID" value="AAF84608.1"/>
    <property type="molecule type" value="Genomic_DNA"/>
</dbReference>
<sequence>MRQSPVHFSINSCRSVNFEELQAFAGRNPILSLAFVGLAIAIVVTETALLFRRYTALKPADLTRLINSENALVVDLSPSSDFEKGHIAGSRSVVESKFDPESNKLLLSAKQSPLVVVCRNGHISAAAAKRLKNAGFEKVYWLDGGIATWKMAEMPLIKGRT</sequence>
<dbReference type="PROSITE" id="PS50206">
    <property type="entry name" value="RHODANESE_3"/>
    <property type="match status" value="1"/>
</dbReference>
<dbReference type="Gene3D" id="3.40.250.10">
    <property type="entry name" value="Rhodanese-like domain"/>
    <property type="match status" value="1"/>
</dbReference>
<accession>Q9PCH9</accession>
<gene>
    <name evidence="3" type="ordered locus">XF_1800</name>
</gene>
<reference evidence="3 4" key="1">
    <citation type="journal article" date="2000" name="Nature">
        <title>The genome sequence of the plant pathogen Xylella fastidiosa.</title>
        <authorList>
            <person name="Simpson A.J."/>
            <person name="Reinach F.C."/>
            <person name="Arruda P."/>
            <person name="Abreu F.A."/>
            <person name="Acencio M."/>
            <person name="Alvarenga R."/>
            <person name="Alves L.M."/>
            <person name="Araya J.E."/>
            <person name="Baia G.S."/>
            <person name="Baptista C.S."/>
            <person name="Barros M.H."/>
            <person name="Bonaccorsi E.D."/>
            <person name="Bordin S."/>
            <person name="Bove J.M."/>
            <person name="Briones M.R."/>
            <person name="Bueno M.R."/>
            <person name="Camargo A.A."/>
            <person name="Camargo L.E."/>
            <person name="Carraro D.M."/>
            <person name="Carrer H."/>
            <person name="Colauto N.B."/>
            <person name="Colombo C."/>
            <person name="Costa F.F."/>
            <person name="Costa M.C."/>
            <person name="Costa-Neto C.M."/>
            <person name="Coutinho L.L."/>
            <person name="Cristofani M."/>
            <person name="Dias-Neto E."/>
            <person name="Docena C."/>
            <person name="El-Dorry H."/>
            <person name="Facincani A.P."/>
            <person name="Ferreira A.J."/>
            <person name="Ferreira V.C."/>
            <person name="Ferro J.A."/>
            <person name="Fraga J.S."/>
            <person name="Franca S.C."/>
            <person name="Franco M.C."/>
            <person name="Frohme M."/>
            <person name="Furlan L.R."/>
            <person name="Garnier M."/>
            <person name="Goldman G.H."/>
            <person name="Goldman M.H."/>
            <person name="Gomes S.L."/>
            <person name="Gruber A."/>
            <person name="Ho P.L."/>
            <person name="Hoheisel J.D."/>
            <person name="Junqueira M.L."/>
            <person name="Kemper E.L."/>
            <person name="Kitajima J.P."/>
            <person name="Krieger J.E."/>
            <person name="Kuramae E.E."/>
            <person name="Laigret F."/>
            <person name="Lambais M.R."/>
            <person name="Leite L.C."/>
            <person name="Lemos E.G."/>
            <person name="Lemos M.V."/>
            <person name="Lopes S.A."/>
            <person name="Lopes C.R."/>
            <person name="Machado J.A."/>
            <person name="Machado M.A."/>
            <person name="Madeira A.M."/>
            <person name="Madeira H.M."/>
            <person name="Marino C.L."/>
            <person name="Marques M.V."/>
            <person name="Martins E.A."/>
            <person name="Martins E.M."/>
            <person name="Matsukuma A.Y."/>
            <person name="Menck C.F."/>
            <person name="Miracca E.C."/>
            <person name="Miyaki C.Y."/>
            <person name="Monteriro-Vitorello C.B."/>
            <person name="Moon D.H."/>
            <person name="Nagai M.A."/>
            <person name="Nascimento A.L."/>
            <person name="Netto L.E."/>
            <person name="Nhani A.Jr."/>
            <person name="Nobrega F.G."/>
            <person name="Nunes L.R."/>
            <person name="Oliveira M.A."/>
            <person name="de Oliveira M.C."/>
            <person name="de Oliveira R.C."/>
            <person name="Palmieri D.A."/>
            <person name="Paris A."/>
            <person name="Peixoto B.R."/>
            <person name="Pereira G.A."/>
            <person name="Pereira H.A.Jr."/>
            <person name="Pesquero J.B."/>
            <person name="Quaggio R.B."/>
            <person name="Roberto P.G."/>
            <person name="Rodrigues V."/>
            <person name="de M Rosa A.J."/>
            <person name="de Rosa V.E.Jr."/>
            <person name="de Sa R.G."/>
            <person name="Santelli R.V."/>
            <person name="Sawasaki H.E."/>
            <person name="da Silva A.C."/>
            <person name="da Silva A.M."/>
            <person name="da Silva F.R."/>
            <person name="da Silva W.A.Jr."/>
            <person name="da Silveira J.F."/>
            <person name="Silvestri M.L."/>
            <person name="Siqueira W.J."/>
            <person name="de Souza A.A."/>
            <person name="de Souza A.P."/>
            <person name="Terenzi M.F."/>
            <person name="Truffi D."/>
            <person name="Tsai S.M."/>
            <person name="Tsuhako M.H."/>
            <person name="Vallada H."/>
            <person name="Van Sluys M.A."/>
            <person name="Verjovski-Almeida S."/>
            <person name="Vettore A.L."/>
            <person name="Zago M.A."/>
            <person name="Zatz M."/>
            <person name="Meidanis J."/>
            <person name="Setubal J.C."/>
        </authorList>
    </citation>
    <scope>NUCLEOTIDE SEQUENCE [LARGE SCALE GENOMIC DNA]</scope>
    <source>
        <strain evidence="3 4">9a5c</strain>
    </source>
</reference>
<evidence type="ECO:0000313" key="3">
    <source>
        <dbReference type="EMBL" id="AAF84608.1"/>
    </source>
</evidence>
<dbReference type="PANTHER" id="PTHR43031:SF18">
    <property type="entry name" value="RHODANESE-RELATED SULFURTRANSFERASES"/>
    <property type="match status" value="1"/>
</dbReference>